<dbReference type="RefSeq" id="WP_289958737.1">
    <property type="nucleotide sequence ID" value="NZ_JAUEMJ010000006.1"/>
</dbReference>
<sequence>MPTEPITLAHHYRQPILGDITGAAGECQYPEPVDPPHFNGERCYRVYKCPECHFVLHVNGGNLDQPEPLDIVLVVCGFCSYPDFVRDNPYPEDLCRCFGWVYLDDED</sequence>
<dbReference type="EMBL" id="JAUEMJ010000016">
    <property type="protein sequence ID" value="MDN3243702.1"/>
    <property type="molecule type" value="Genomic_DNA"/>
</dbReference>
<dbReference type="EMBL" id="JAUEMJ010000006">
    <property type="protein sequence ID" value="MDN3241829.1"/>
    <property type="molecule type" value="Genomic_DNA"/>
</dbReference>
<gene>
    <name evidence="1" type="ORF">QWI33_19040</name>
    <name evidence="2" type="ORF">QWI33_28590</name>
</gene>
<evidence type="ECO:0000313" key="3">
    <source>
        <dbReference type="Proteomes" id="UP001171902"/>
    </source>
</evidence>
<accession>A0ABT7YYH4</accession>
<proteinExistence type="predicted"/>
<evidence type="ECO:0000313" key="2">
    <source>
        <dbReference type="EMBL" id="MDN3243702.1"/>
    </source>
</evidence>
<protein>
    <submittedName>
        <fullName evidence="2">Uncharacterized protein</fullName>
    </submittedName>
</protein>
<name>A0ABT7YYH4_9ACTN</name>
<comment type="caution">
    <text evidence="2">The sequence shown here is derived from an EMBL/GenBank/DDBJ whole genome shotgun (WGS) entry which is preliminary data.</text>
</comment>
<dbReference type="Proteomes" id="UP001171902">
    <property type="component" value="Unassembled WGS sequence"/>
</dbReference>
<reference evidence="2" key="1">
    <citation type="submission" date="2023-06" db="EMBL/GenBank/DDBJ databases">
        <title>Gycomyces niveus sp.nov., a novel actinomycete isolated from soil in Shouguang.</title>
        <authorList>
            <person name="Yang X."/>
            <person name="Zhao J."/>
        </authorList>
    </citation>
    <scope>NUCLEOTIDE SEQUENCE</scope>
    <source>
        <strain evidence="2">NEAU C2</strain>
    </source>
</reference>
<evidence type="ECO:0000313" key="1">
    <source>
        <dbReference type="EMBL" id="MDN3241829.1"/>
    </source>
</evidence>
<organism evidence="2 3">
    <name type="scientific">Glycomyces tritici</name>
    <dbReference type="NCBI Taxonomy" id="2665176"/>
    <lineage>
        <taxon>Bacteria</taxon>
        <taxon>Bacillati</taxon>
        <taxon>Actinomycetota</taxon>
        <taxon>Actinomycetes</taxon>
        <taxon>Glycomycetales</taxon>
        <taxon>Glycomycetaceae</taxon>
        <taxon>Glycomyces</taxon>
    </lineage>
</organism>
<keyword evidence="3" id="KW-1185">Reference proteome</keyword>